<dbReference type="InterPro" id="IPR003280">
    <property type="entry name" value="2pore_dom_K_chnl"/>
</dbReference>
<keyword evidence="5" id="KW-0406">Ion transport</keyword>
<evidence type="ECO:0000259" key="9">
    <source>
        <dbReference type="Pfam" id="PF07885"/>
    </source>
</evidence>
<keyword evidence="3 8" id="KW-0812">Transmembrane</keyword>
<reference evidence="11" key="1">
    <citation type="submission" date="2017-09" db="EMBL/GenBank/DDBJ databases">
        <title>The Reconstruction of 2,631 Draft Metagenome-Assembled Genomes from the Global Oceans.</title>
        <authorList>
            <person name="Tully B.J."/>
            <person name="Graham E.D."/>
            <person name="Heidelberg J.F."/>
        </authorList>
    </citation>
    <scope>NUCLEOTIDE SEQUENCE [LARGE SCALE GENOMIC DNA]</scope>
</reference>
<feature type="transmembrane region" description="Helical" evidence="8">
    <location>
        <begin position="78"/>
        <end position="99"/>
    </location>
</feature>
<dbReference type="Pfam" id="PF07885">
    <property type="entry name" value="Ion_trans_2"/>
    <property type="match status" value="1"/>
</dbReference>
<keyword evidence="6 8" id="KW-0472">Membrane</keyword>
<dbReference type="GO" id="GO:0015271">
    <property type="term" value="F:outward rectifier potassium channel activity"/>
    <property type="evidence" value="ECO:0007669"/>
    <property type="project" value="TreeGrafter"/>
</dbReference>
<comment type="subcellular location">
    <subcellularLocation>
        <location evidence="1">Membrane</location>
        <topology evidence="1">Multi-pass membrane protein</topology>
    </subcellularLocation>
</comment>
<feature type="domain" description="Potassium channel" evidence="9">
    <location>
        <begin position="30"/>
        <end position="101"/>
    </location>
</feature>
<evidence type="ECO:0000256" key="1">
    <source>
        <dbReference type="ARBA" id="ARBA00004141"/>
    </source>
</evidence>
<evidence type="ECO:0000256" key="6">
    <source>
        <dbReference type="ARBA" id="ARBA00023136"/>
    </source>
</evidence>
<dbReference type="InterPro" id="IPR013099">
    <property type="entry name" value="K_chnl_dom"/>
</dbReference>
<dbReference type="PANTHER" id="PTHR11003">
    <property type="entry name" value="POTASSIUM CHANNEL, SUBFAMILY K"/>
    <property type="match status" value="1"/>
</dbReference>
<keyword evidence="4 8" id="KW-1133">Transmembrane helix</keyword>
<dbReference type="SUPFAM" id="SSF81324">
    <property type="entry name" value="Voltage-gated potassium channels"/>
    <property type="match status" value="1"/>
</dbReference>
<gene>
    <name evidence="10" type="ORF">CL944_02750</name>
</gene>
<evidence type="ECO:0000313" key="10">
    <source>
        <dbReference type="EMBL" id="MAG18366.1"/>
    </source>
</evidence>
<dbReference type="Gene3D" id="1.10.287.70">
    <property type="match status" value="1"/>
</dbReference>
<feature type="transmembrane region" description="Helical" evidence="8">
    <location>
        <begin position="26"/>
        <end position="45"/>
    </location>
</feature>
<dbReference type="Proteomes" id="UP000226712">
    <property type="component" value="Unassembled WGS sequence"/>
</dbReference>
<evidence type="ECO:0000256" key="2">
    <source>
        <dbReference type="ARBA" id="ARBA00022448"/>
    </source>
</evidence>
<keyword evidence="7" id="KW-0407">Ion channel</keyword>
<protein>
    <recommendedName>
        <fullName evidence="9">Potassium channel domain-containing protein</fullName>
    </recommendedName>
</protein>
<organism evidence="10 11">
    <name type="scientific">Candidatus Iainarchaeum sp</name>
    <dbReference type="NCBI Taxonomy" id="3101447"/>
    <lineage>
        <taxon>Archaea</taxon>
        <taxon>Candidatus Iainarchaeota</taxon>
        <taxon>Candidatus Iainarchaeia</taxon>
        <taxon>Candidatus Iainarchaeales</taxon>
        <taxon>Candidatus Iainarchaeaceae</taxon>
        <taxon>Candidatus Iainarchaeum</taxon>
    </lineage>
</organism>
<dbReference type="EMBL" id="NZBD01000015">
    <property type="protein sequence ID" value="MAG18366.1"/>
    <property type="molecule type" value="Genomic_DNA"/>
</dbReference>
<evidence type="ECO:0000256" key="7">
    <source>
        <dbReference type="ARBA" id="ARBA00023303"/>
    </source>
</evidence>
<evidence type="ECO:0000256" key="3">
    <source>
        <dbReference type="ARBA" id="ARBA00022692"/>
    </source>
</evidence>
<evidence type="ECO:0000256" key="5">
    <source>
        <dbReference type="ARBA" id="ARBA00023065"/>
    </source>
</evidence>
<dbReference type="GO" id="GO:0030322">
    <property type="term" value="P:stabilization of membrane potential"/>
    <property type="evidence" value="ECO:0007669"/>
    <property type="project" value="TreeGrafter"/>
</dbReference>
<dbReference type="AlphaFoldDB" id="A0A2D6LQA8"/>
<sequence>MKAFIEKAIFFVKAVWRGFRGAETEALILLLTVTLGIGTIFYNQVEQWSLLDSLYFTVITLTTVGYGDLAPQTNLGKLFTIGYVFLGLILILGFINSIVKQTIESKTLEQVVEEEQFYKEIKKAKEK</sequence>
<name>A0A2D6LQA8_9ARCH</name>
<keyword evidence="2" id="KW-0813">Transport</keyword>
<evidence type="ECO:0000256" key="4">
    <source>
        <dbReference type="ARBA" id="ARBA00022989"/>
    </source>
</evidence>
<dbReference type="GO" id="GO:0005886">
    <property type="term" value="C:plasma membrane"/>
    <property type="evidence" value="ECO:0007669"/>
    <property type="project" value="TreeGrafter"/>
</dbReference>
<comment type="caution">
    <text evidence="10">The sequence shown here is derived from an EMBL/GenBank/DDBJ whole genome shotgun (WGS) entry which is preliminary data.</text>
</comment>
<evidence type="ECO:0000256" key="8">
    <source>
        <dbReference type="SAM" id="Phobius"/>
    </source>
</evidence>
<accession>A0A2D6LQA8</accession>
<dbReference type="PANTHER" id="PTHR11003:SF291">
    <property type="entry name" value="IP11374P"/>
    <property type="match status" value="1"/>
</dbReference>
<evidence type="ECO:0000313" key="11">
    <source>
        <dbReference type="Proteomes" id="UP000226712"/>
    </source>
</evidence>
<proteinExistence type="predicted"/>
<dbReference type="GO" id="GO:0022841">
    <property type="term" value="F:potassium ion leak channel activity"/>
    <property type="evidence" value="ECO:0007669"/>
    <property type="project" value="TreeGrafter"/>
</dbReference>